<evidence type="ECO:0000256" key="4">
    <source>
        <dbReference type="ARBA" id="ARBA00022737"/>
    </source>
</evidence>
<dbReference type="SUPFAM" id="SSF50891">
    <property type="entry name" value="Cyclophilin-like"/>
    <property type="match status" value="1"/>
</dbReference>
<keyword evidence="5" id="KW-0697">Rotamase</keyword>
<protein>
    <recommendedName>
        <fullName evidence="2">peptidylprolyl isomerase</fullName>
        <ecNumber evidence="2">5.2.1.8</ecNumber>
    </recommendedName>
</protein>
<keyword evidence="3" id="KW-0853">WD repeat</keyword>
<dbReference type="InterPro" id="IPR029000">
    <property type="entry name" value="Cyclophilin-like_dom_sf"/>
</dbReference>
<evidence type="ECO:0000313" key="9">
    <source>
        <dbReference type="Proteomes" id="UP000095287"/>
    </source>
</evidence>
<dbReference type="InterPro" id="IPR001680">
    <property type="entry name" value="WD40_rpt"/>
</dbReference>
<evidence type="ECO:0000259" key="8">
    <source>
        <dbReference type="PROSITE" id="PS50072"/>
    </source>
</evidence>
<evidence type="ECO:0000313" key="10">
    <source>
        <dbReference type="WBParaSite" id="L893_g26113.t1"/>
    </source>
</evidence>
<evidence type="ECO:0000256" key="6">
    <source>
        <dbReference type="ARBA" id="ARBA00023235"/>
    </source>
</evidence>
<evidence type="ECO:0000256" key="1">
    <source>
        <dbReference type="ARBA" id="ARBA00000971"/>
    </source>
</evidence>
<dbReference type="AlphaFoldDB" id="A0A1I7ZGK1"/>
<dbReference type="FunFam" id="2.40.100.10:FF:000003">
    <property type="entry name" value="Peptidylprolyl isomerase domain and WD repeat-containing 1"/>
    <property type="match status" value="1"/>
</dbReference>
<dbReference type="InterPro" id="IPR015943">
    <property type="entry name" value="WD40/YVTN_repeat-like_dom_sf"/>
</dbReference>
<dbReference type="Gene3D" id="2.130.10.10">
    <property type="entry name" value="YVTN repeat-like/Quinoprotein amine dehydrogenase"/>
    <property type="match status" value="2"/>
</dbReference>
<feature type="compositionally biased region" description="Basic and acidic residues" evidence="7">
    <location>
        <begin position="46"/>
        <end position="91"/>
    </location>
</feature>
<evidence type="ECO:0000256" key="5">
    <source>
        <dbReference type="ARBA" id="ARBA00023110"/>
    </source>
</evidence>
<organism evidence="9 10">
    <name type="scientific">Steinernema glaseri</name>
    <dbReference type="NCBI Taxonomy" id="37863"/>
    <lineage>
        <taxon>Eukaryota</taxon>
        <taxon>Metazoa</taxon>
        <taxon>Ecdysozoa</taxon>
        <taxon>Nematoda</taxon>
        <taxon>Chromadorea</taxon>
        <taxon>Rhabditida</taxon>
        <taxon>Tylenchina</taxon>
        <taxon>Panagrolaimomorpha</taxon>
        <taxon>Strongyloidoidea</taxon>
        <taxon>Steinernematidae</taxon>
        <taxon>Steinernema</taxon>
    </lineage>
</organism>
<proteinExistence type="predicted"/>
<feature type="region of interest" description="Disordered" evidence="7">
    <location>
        <begin position="1"/>
        <end position="123"/>
    </location>
</feature>
<feature type="compositionally biased region" description="Basic and acidic residues" evidence="7">
    <location>
        <begin position="1"/>
        <end position="21"/>
    </location>
</feature>
<dbReference type="GO" id="GO:0003755">
    <property type="term" value="F:peptidyl-prolyl cis-trans isomerase activity"/>
    <property type="evidence" value="ECO:0007669"/>
    <property type="project" value="UniProtKB-KW"/>
</dbReference>
<feature type="domain" description="PPIase cyclophilin-type" evidence="8">
    <location>
        <begin position="561"/>
        <end position="716"/>
    </location>
</feature>
<dbReference type="PANTHER" id="PTHR45625:SF4">
    <property type="entry name" value="PEPTIDYLPROLYL ISOMERASE DOMAIN AND WD REPEAT-CONTAINING PROTEIN 1"/>
    <property type="match status" value="1"/>
</dbReference>
<dbReference type="GO" id="GO:0005634">
    <property type="term" value="C:nucleus"/>
    <property type="evidence" value="ECO:0007669"/>
    <property type="project" value="UniProtKB-ARBA"/>
</dbReference>
<dbReference type="EC" id="5.2.1.8" evidence="2"/>
<dbReference type="PROSITE" id="PS50072">
    <property type="entry name" value="CSA_PPIASE_2"/>
    <property type="match status" value="1"/>
</dbReference>
<dbReference type="SUPFAM" id="SSF50978">
    <property type="entry name" value="WD40 repeat-like"/>
    <property type="match status" value="1"/>
</dbReference>
<dbReference type="Proteomes" id="UP000095287">
    <property type="component" value="Unplaced"/>
</dbReference>
<dbReference type="InterPro" id="IPR036322">
    <property type="entry name" value="WD40_repeat_dom_sf"/>
</dbReference>
<reference evidence="10" key="1">
    <citation type="submission" date="2016-11" db="UniProtKB">
        <authorList>
            <consortium name="WormBaseParasite"/>
        </authorList>
    </citation>
    <scope>IDENTIFICATION</scope>
</reference>
<sequence>MDPSGEEKSSGRKRTYEEHEQYAVVDFTPRARVEEDDEEPGVTSEPSEKMQEDEKTEEDKDSISEQKNGEEESNEEEGKPETNEGDEKKEDITEEPEPDTNPVKAKKARLQENDEESKDAAPPKKVLLYEDTYLRSIPKAAQYEKSFMHRDTLSHVLATSTHFIITASIDGHLKFWKKKHAEGIEFVKHFRCHSHKFADVKANHNGTLLATICTEDRSAKIFDVTNFDMINMLRFDFAPGAACWVHQGADVVPALAVSDRHSPAIHIYDGKGSGEKLFTVTGHMKPVTMMQYSAKLNIAISVDEMGVIEYWSGPKTDYKFPPNVSFEFKSDTDLYELPKNKVYARSMAISPTGHTFALYCSDCRIRIFKVKSGKLLKVIDETLAQFIEKGKQEKLYGLPNMEWNRRIALEKDLEKDPENIVSSMILYDDSGNFLIYPTIIGIRVYNLVTDEVTREIARTENTRFMALALCRAMPDISDRLQGAAVTIEVEAAENPNLKRYEPDPMLVAIAHKKNRFYLFTNAEPFISDDAEATSSRDVFNEKPRKEDALTALDDGNARSKIADKAVVHTTYGDIHVELFPDECPKAVENFCTHARRGYYNGHMFHRVIKSFMIQTGDPTGKGTGGQSIWGADFEDEFHPRLRFDKPYCLAMANAGPNTNGSQFFITVIPADWLDGKNTLFGHVTEGFNVVQKISNVSTFEKSGRPKTEISIISITLKS</sequence>
<name>A0A1I7ZGK1_9BILA</name>
<dbReference type="Pfam" id="PF00160">
    <property type="entry name" value="Pro_isomerase"/>
    <property type="match status" value="1"/>
</dbReference>
<dbReference type="PANTHER" id="PTHR45625">
    <property type="entry name" value="PEPTIDYL-PROLYL CIS-TRANS ISOMERASE-RELATED"/>
    <property type="match status" value="1"/>
</dbReference>
<comment type="catalytic activity">
    <reaction evidence="1">
        <text>[protein]-peptidylproline (omega=180) = [protein]-peptidylproline (omega=0)</text>
        <dbReference type="Rhea" id="RHEA:16237"/>
        <dbReference type="Rhea" id="RHEA-COMP:10747"/>
        <dbReference type="Rhea" id="RHEA-COMP:10748"/>
        <dbReference type="ChEBI" id="CHEBI:83833"/>
        <dbReference type="ChEBI" id="CHEBI:83834"/>
        <dbReference type="EC" id="5.2.1.8"/>
    </reaction>
</comment>
<dbReference type="InterPro" id="IPR002130">
    <property type="entry name" value="Cyclophilin-type_PPIase_dom"/>
</dbReference>
<dbReference type="WBParaSite" id="L893_g26113.t1">
    <property type="protein sequence ID" value="L893_g26113.t1"/>
    <property type="gene ID" value="L893_g26113"/>
</dbReference>
<evidence type="ECO:0000256" key="2">
    <source>
        <dbReference type="ARBA" id="ARBA00013194"/>
    </source>
</evidence>
<keyword evidence="4" id="KW-0677">Repeat</keyword>
<evidence type="ECO:0000256" key="3">
    <source>
        <dbReference type="ARBA" id="ARBA00022574"/>
    </source>
</evidence>
<accession>A0A1I7ZGK1</accession>
<dbReference type="InterPro" id="IPR044666">
    <property type="entry name" value="Cyclophilin_A-like"/>
</dbReference>
<dbReference type="SMART" id="SM00320">
    <property type="entry name" value="WD40"/>
    <property type="match status" value="4"/>
</dbReference>
<keyword evidence="6" id="KW-0413">Isomerase</keyword>
<keyword evidence="9" id="KW-1185">Reference proteome</keyword>
<dbReference type="PRINTS" id="PR00153">
    <property type="entry name" value="CSAPPISMRASE"/>
</dbReference>
<evidence type="ECO:0000256" key="7">
    <source>
        <dbReference type="SAM" id="MobiDB-lite"/>
    </source>
</evidence>
<dbReference type="Gene3D" id="2.40.100.10">
    <property type="entry name" value="Cyclophilin-like"/>
    <property type="match status" value="1"/>
</dbReference>